<feature type="transmembrane region" description="Helical" evidence="9">
    <location>
        <begin position="84"/>
        <end position="106"/>
    </location>
</feature>
<feature type="transmembrane region" description="Helical" evidence="9">
    <location>
        <begin position="38"/>
        <end position="63"/>
    </location>
</feature>
<evidence type="ECO:0000313" key="11">
    <source>
        <dbReference type="Proteomes" id="UP000069771"/>
    </source>
</evidence>
<dbReference type="GO" id="GO:0055085">
    <property type="term" value="P:transmembrane transport"/>
    <property type="evidence" value="ECO:0007669"/>
    <property type="project" value="TreeGrafter"/>
</dbReference>
<evidence type="ECO:0000256" key="4">
    <source>
        <dbReference type="ARBA" id="ARBA00022475"/>
    </source>
</evidence>
<dbReference type="OrthoDB" id="9793390at2"/>
<evidence type="ECO:0000256" key="8">
    <source>
        <dbReference type="SAM" id="MobiDB-lite"/>
    </source>
</evidence>
<dbReference type="EMBL" id="CP011391">
    <property type="protein sequence ID" value="AMK54420.1"/>
    <property type="molecule type" value="Genomic_DNA"/>
</dbReference>
<feature type="transmembrane region" description="Helical" evidence="9">
    <location>
        <begin position="240"/>
        <end position="265"/>
    </location>
</feature>
<feature type="transmembrane region" description="Helical" evidence="9">
    <location>
        <begin position="338"/>
        <end position="363"/>
    </location>
</feature>
<keyword evidence="11" id="KW-1185">Reference proteome</keyword>
<accession>A0A140DUU3</accession>
<evidence type="ECO:0000256" key="9">
    <source>
        <dbReference type="SAM" id="Phobius"/>
    </source>
</evidence>
<evidence type="ECO:0000256" key="7">
    <source>
        <dbReference type="ARBA" id="ARBA00023136"/>
    </source>
</evidence>
<evidence type="ECO:0000256" key="3">
    <source>
        <dbReference type="ARBA" id="ARBA00022448"/>
    </source>
</evidence>
<dbReference type="RefSeq" id="WP_067556761.1">
    <property type="nucleotide sequence ID" value="NZ_CAKOCV010000023.1"/>
</dbReference>
<evidence type="ECO:0008006" key="12">
    <source>
        <dbReference type="Google" id="ProtNLM"/>
    </source>
</evidence>
<name>A0A140DUU3_9FIRM</name>
<feature type="region of interest" description="Disordered" evidence="8">
    <location>
        <begin position="386"/>
        <end position="418"/>
    </location>
</feature>
<feature type="transmembrane region" description="Helical" evidence="9">
    <location>
        <begin position="308"/>
        <end position="326"/>
    </location>
</feature>
<evidence type="ECO:0000256" key="2">
    <source>
        <dbReference type="ARBA" id="ARBA00009773"/>
    </source>
</evidence>
<keyword evidence="4" id="KW-1003">Cell membrane</keyword>
<feature type="transmembrane region" description="Helical" evidence="9">
    <location>
        <begin position="271"/>
        <end position="301"/>
    </location>
</feature>
<dbReference type="PANTHER" id="PTHR21716:SF53">
    <property type="entry name" value="PERMEASE PERM-RELATED"/>
    <property type="match status" value="1"/>
</dbReference>
<evidence type="ECO:0000256" key="6">
    <source>
        <dbReference type="ARBA" id="ARBA00022989"/>
    </source>
</evidence>
<evidence type="ECO:0000313" key="10">
    <source>
        <dbReference type="EMBL" id="AMK54420.1"/>
    </source>
</evidence>
<organism evidence="10 11">
    <name type="scientific">Faecalibaculum rodentium</name>
    <dbReference type="NCBI Taxonomy" id="1702221"/>
    <lineage>
        <taxon>Bacteria</taxon>
        <taxon>Bacillati</taxon>
        <taxon>Bacillota</taxon>
        <taxon>Erysipelotrichia</taxon>
        <taxon>Erysipelotrichales</taxon>
        <taxon>Erysipelotrichaceae</taxon>
        <taxon>Faecalibaculum</taxon>
    </lineage>
</organism>
<comment type="similarity">
    <text evidence="2">Belongs to the autoinducer-2 exporter (AI-2E) (TC 2.A.86) family.</text>
</comment>
<keyword evidence="6 9" id="KW-1133">Transmembrane helix</keyword>
<keyword evidence="7 9" id="KW-0472">Membrane</keyword>
<feature type="transmembrane region" description="Helical" evidence="9">
    <location>
        <begin position="12"/>
        <end position="32"/>
    </location>
</feature>
<dbReference type="Pfam" id="PF01594">
    <property type="entry name" value="AI-2E_transport"/>
    <property type="match status" value="1"/>
</dbReference>
<dbReference type="InterPro" id="IPR002549">
    <property type="entry name" value="AI-2E-like"/>
</dbReference>
<keyword evidence="5 9" id="KW-0812">Transmembrane</keyword>
<evidence type="ECO:0000256" key="5">
    <source>
        <dbReference type="ARBA" id="ARBA00022692"/>
    </source>
</evidence>
<dbReference type="GO" id="GO:0005886">
    <property type="term" value="C:plasma membrane"/>
    <property type="evidence" value="ECO:0007669"/>
    <property type="project" value="UniProtKB-SubCell"/>
</dbReference>
<dbReference type="STRING" id="1702221.AALO17_12860"/>
<protein>
    <recommendedName>
        <fullName evidence="12">AI-2E family transporter</fullName>
    </recommendedName>
</protein>
<proteinExistence type="inferred from homology"/>
<dbReference type="Proteomes" id="UP000069771">
    <property type="component" value="Chromosome"/>
</dbReference>
<feature type="compositionally biased region" description="Basic and acidic residues" evidence="8">
    <location>
        <begin position="404"/>
        <end position="418"/>
    </location>
</feature>
<reference evidence="10 11" key="1">
    <citation type="journal article" date="2016" name="Gut Pathog.">
        <title>Whole genome sequencing of "Faecalibaculum rodentium" ALO17, isolated from C57BL/6J laboratory mouse feces.</title>
        <authorList>
            <person name="Lim S."/>
            <person name="Chang D.H."/>
            <person name="Ahn S."/>
            <person name="Kim B.C."/>
        </authorList>
    </citation>
    <scope>NUCLEOTIDE SEQUENCE [LARGE SCALE GENOMIC DNA]</scope>
    <source>
        <strain evidence="10 11">Alo17</strain>
    </source>
</reference>
<dbReference type="PATRIC" id="fig|1702221.3.peg.1240"/>
<evidence type="ECO:0000256" key="1">
    <source>
        <dbReference type="ARBA" id="ARBA00004651"/>
    </source>
</evidence>
<sequence>MFHLDEQYRSREVLIQRLILFALGLAMVIIYFRQILDFFAHILGICTPFIVGGFLGYVLNVLATSLMGWGQRLFHMRENRFTRFLCNCLAILTLVLLLFVFLFVLFPRIADSLRSVMTDLPGSLYSFWMWLLHITERVPAVHDWLARLDFSVDSITRALEEFLSWLNADAQTSLMSSVYNVLSSAFSWAFNCMMSVMFAIILLFNKQRVVHEGRSLLQAYMPERFYNRSMHILKLIDNTFTGYIGGSCLECLILGTLVGILSAVFGLPYALLAGLVVGIGALVPMFGALAAAILVSLFMALESPVNGLYFMILFLCIQQVEGNFIYPHVMGKTVGLPPFFVMIAITIGANAAGILGMIVFIPITSCVYQIIREDASARLAVRKRRKQADALTAQSSAGRGSAANRRDPASDSKETSHV</sequence>
<dbReference type="KEGG" id="fro:AALO17_12860"/>
<dbReference type="GeneID" id="78478013"/>
<feature type="transmembrane region" description="Helical" evidence="9">
    <location>
        <begin position="185"/>
        <end position="204"/>
    </location>
</feature>
<comment type="subcellular location">
    <subcellularLocation>
        <location evidence="1">Cell membrane</location>
        <topology evidence="1">Multi-pass membrane protein</topology>
    </subcellularLocation>
</comment>
<keyword evidence="3" id="KW-0813">Transport</keyword>
<gene>
    <name evidence="10" type="ORF">AALO17_12860</name>
</gene>
<dbReference type="AlphaFoldDB" id="A0A140DUU3"/>
<dbReference type="PANTHER" id="PTHR21716">
    <property type="entry name" value="TRANSMEMBRANE PROTEIN"/>
    <property type="match status" value="1"/>
</dbReference>